<dbReference type="FunFam" id="3.40.605.10:FF:000012">
    <property type="entry name" value="NAD-dependent succinate-semialdehyde dehydrogenase"/>
    <property type="match status" value="1"/>
</dbReference>
<comment type="similarity">
    <text evidence="1">Belongs to the aldehyde dehydrogenase family.</text>
</comment>
<dbReference type="InterPro" id="IPR016163">
    <property type="entry name" value="Ald_DH_C"/>
</dbReference>
<reference evidence="5 6" key="1">
    <citation type="submission" date="2016-09" db="EMBL/GenBank/DDBJ databases">
        <authorList>
            <person name="Capua I."/>
            <person name="De Benedictis P."/>
            <person name="Joannis T."/>
            <person name="Lombin L.H."/>
            <person name="Cattoli G."/>
        </authorList>
    </citation>
    <scope>NUCLEOTIDE SEQUENCE [LARGE SCALE GENOMIC DNA]</scope>
    <source>
        <strain evidence="5 6">NRS-1</strain>
    </source>
</reference>
<dbReference type="EMBL" id="MKGI01000079">
    <property type="protein sequence ID" value="OEL10183.1"/>
    <property type="molecule type" value="Genomic_DNA"/>
</dbReference>
<dbReference type="AlphaFoldDB" id="A0A1E5UB68"/>
<feature type="domain" description="Aldehyde dehydrogenase" evidence="4">
    <location>
        <begin position="7"/>
        <end position="427"/>
    </location>
</feature>
<dbReference type="GO" id="GO:0004030">
    <property type="term" value="F:aldehyde dehydrogenase [NAD(P)+] activity"/>
    <property type="evidence" value="ECO:0007669"/>
    <property type="project" value="InterPro"/>
</dbReference>
<dbReference type="Gene3D" id="3.40.605.10">
    <property type="entry name" value="Aldehyde Dehydrogenase, Chain A, domain 1"/>
    <property type="match status" value="1"/>
</dbReference>
<dbReference type="InterPro" id="IPR044148">
    <property type="entry name" value="ALDH_GabD1-like"/>
</dbReference>
<evidence type="ECO:0000259" key="4">
    <source>
        <dbReference type="Pfam" id="PF00171"/>
    </source>
</evidence>
<dbReference type="Gene3D" id="3.40.309.10">
    <property type="entry name" value="Aldehyde Dehydrogenase, Chain A, domain 2"/>
    <property type="match status" value="1"/>
</dbReference>
<protein>
    <submittedName>
        <fullName evidence="5">Aldehyde dehydrogenase family protein</fullName>
    </submittedName>
</protein>
<dbReference type="InterPro" id="IPR016160">
    <property type="entry name" value="Ald_DH_CS_CYS"/>
</dbReference>
<evidence type="ECO:0000256" key="1">
    <source>
        <dbReference type="ARBA" id="ARBA00009986"/>
    </source>
</evidence>
<comment type="caution">
    <text evidence="5">The sequence shown here is derived from an EMBL/GenBank/DDBJ whole genome shotgun (WGS) entry which is preliminary data.</text>
</comment>
<dbReference type="SUPFAM" id="SSF53720">
    <property type="entry name" value="ALDH-like"/>
    <property type="match status" value="1"/>
</dbReference>
<dbReference type="STRING" id="237258.SAMN04489756_103148"/>
<dbReference type="PANTHER" id="PTHR43217:SF1">
    <property type="entry name" value="SUCCINATE SEMIALDEHYDE DEHYDROGENASE [NAD(P)+] SAD"/>
    <property type="match status" value="1"/>
</dbReference>
<evidence type="ECO:0000313" key="6">
    <source>
        <dbReference type="Proteomes" id="UP000095601"/>
    </source>
</evidence>
<dbReference type="InterPro" id="IPR047110">
    <property type="entry name" value="GABD/Sad-like"/>
</dbReference>
<evidence type="ECO:0000256" key="2">
    <source>
        <dbReference type="ARBA" id="ARBA00022857"/>
    </source>
</evidence>
<dbReference type="InterPro" id="IPR015590">
    <property type="entry name" value="Aldehyde_DH_dom"/>
</dbReference>
<gene>
    <name evidence="5" type="ORF">BHF72_0877</name>
</gene>
<keyword evidence="6" id="KW-1185">Reference proteome</keyword>
<organism evidence="5 6">
    <name type="scientific">Cloacibacterium normanense</name>
    <dbReference type="NCBI Taxonomy" id="237258"/>
    <lineage>
        <taxon>Bacteria</taxon>
        <taxon>Pseudomonadati</taxon>
        <taxon>Bacteroidota</taxon>
        <taxon>Flavobacteriia</taxon>
        <taxon>Flavobacteriales</taxon>
        <taxon>Weeksellaceae</taxon>
    </lineage>
</organism>
<evidence type="ECO:0000256" key="3">
    <source>
        <dbReference type="ARBA" id="ARBA00023002"/>
    </source>
</evidence>
<dbReference type="InterPro" id="IPR016161">
    <property type="entry name" value="Ald_DH/histidinol_DH"/>
</dbReference>
<dbReference type="RefSeq" id="WP_069800758.1">
    <property type="nucleotide sequence ID" value="NZ_CP034157.1"/>
</dbReference>
<evidence type="ECO:0000313" key="5">
    <source>
        <dbReference type="EMBL" id="OEL10183.1"/>
    </source>
</evidence>
<dbReference type="CDD" id="cd07100">
    <property type="entry name" value="ALDH_SSADH1_GabD1"/>
    <property type="match status" value="1"/>
</dbReference>
<keyword evidence="3" id="KW-0560">Oxidoreductase</keyword>
<dbReference type="PROSITE" id="PS00070">
    <property type="entry name" value="ALDEHYDE_DEHYDR_CYS"/>
    <property type="match status" value="1"/>
</dbReference>
<proteinExistence type="inferred from homology"/>
<name>A0A1E5UB68_9FLAO</name>
<dbReference type="GO" id="GO:0004777">
    <property type="term" value="F:succinate-semialdehyde dehydrogenase (NAD+) activity"/>
    <property type="evidence" value="ECO:0007669"/>
    <property type="project" value="TreeGrafter"/>
</dbReference>
<dbReference type="PANTHER" id="PTHR43217">
    <property type="entry name" value="SUCCINATE SEMIALDEHYDE DEHYDROGENASE [NAD(P)+] SAD"/>
    <property type="match status" value="1"/>
</dbReference>
<sequence length="431" mass="48204">MEQFLQNTLQNSQDAFQKWRKIPFEEIQKYFTQLFEILNDRKQEFATIITQEMNKPIAQSVSEIEKCAALCDYYATAENILKTEQLETEFQISEIHHEPLGVILGVMPWNFPFWQAIRFAVPTILAGNVIVLKHASICEKSGETMQEIFEKAGFPKGVFTFLKVSHTEVEEMIAHPIISGVSLTGSEAAGRKIAETAGKNLKKCVLELGGSDAFIVCEDADVSKAAKDGAQARLQNNGQTCVAGKRFIIHEKIYQDFVEKFTEEYKKYQPENPMNKETKLGLMAREDLASDLEKQYQKALNNGAKAIVALESVGSMAFKPGVLEMNPENPIAQEELFGPLAMVFKVKNDEEALQIANNTMFGLGNAVFTSNKERALFFAENLESGSVAINQIFRSDVRLPFGGRKNSGYGVELSMYALKEFTAPKTIIGKF</sequence>
<dbReference type="KEGG" id="cnr:EB819_09175"/>
<dbReference type="Proteomes" id="UP000095601">
    <property type="component" value="Unassembled WGS sequence"/>
</dbReference>
<dbReference type="OrthoDB" id="9762913at2"/>
<dbReference type="InterPro" id="IPR016162">
    <property type="entry name" value="Ald_DH_N"/>
</dbReference>
<dbReference type="Pfam" id="PF00171">
    <property type="entry name" value="Aldedh"/>
    <property type="match status" value="1"/>
</dbReference>
<accession>A0A1E5UB68</accession>
<dbReference type="PATRIC" id="fig|237258.4.peg.1057"/>
<keyword evidence="2" id="KW-0521">NADP</keyword>